<comment type="caution">
    <text evidence="14">The sequence shown here is derived from an EMBL/GenBank/DDBJ whole genome shotgun (WGS) entry which is preliminary data.</text>
</comment>
<keyword evidence="11 12" id="KW-0472">Membrane</keyword>
<keyword evidence="6 12" id="KW-0479">Metal-binding</keyword>
<evidence type="ECO:0000256" key="2">
    <source>
        <dbReference type="ARBA" id="ARBA00009779"/>
    </source>
</evidence>
<keyword evidence="4 12" id="KW-0645">Protease</keyword>
<feature type="transmembrane region" description="Helical" evidence="12">
    <location>
        <begin position="7"/>
        <end position="24"/>
    </location>
</feature>
<evidence type="ECO:0000256" key="3">
    <source>
        <dbReference type="ARBA" id="ARBA00022475"/>
    </source>
</evidence>
<comment type="cofactor">
    <cofactor evidence="12">
        <name>Zn(2+)</name>
        <dbReference type="ChEBI" id="CHEBI:29105"/>
    </cofactor>
    <text evidence="12">Binds 1 zinc ion per subunit.</text>
</comment>
<dbReference type="EC" id="3.4.24.-" evidence="12"/>
<dbReference type="EMBL" id="PEWV01000037">
    <property type="protein sequence ID" value="PIU41707.1"/>
    <property type="molecule type" value="Genomic_DNA"/>
</dbReference>
<dbReference type="Proteomes" id="UP000230052">
    <property type="component" value="Unassembled WGS sequence"/>
</dbReference>
<feature type="transmembrane region" description="Helical" evidence="12">
    <location>
        <begin position="30"/>
        <end position="47"/>
    </location>
</feature>
<feature type="binding site" evidence="12">
    <location>
        <position position="134"/>
    </location>
    <ligand>
        <name>Zn(2+)</name>
        <dbReference type="ChEBI" id="CHEBI:29105"/>
        <note>catalytic</note>
    </ligand>
</feature>
<organism evidence="14 15">
    <name type="scientific">Candidatus Aquitaenariimonas noxiae</name>
    <dbReference type="NCBI Taxonomy" id="1974741"/>
    <lineage>
        <taxon>Bacteria</taxon>
        <taxon>Pseudomonadati</taxon>
        <taxon>Candidatus Omnitrophota</taxon>
        <taxon>Candidatus Aquitaenariimonas</taxon>
    </lineage>
</organism>
<feature type="binding site" evidence="12">
    <location>
        <position position="130"/>
    </location>
    <ligand>
        <name>Zn(2+)</name>
        <dbReference type="ChEBI" id="CHEBI:29105"/>
        <note>catalytic</note>
    </ligand>
</feature>
<protein>
    <recommendedName>
        <fullName evidence="12">Protease HtpX homolog</fullName>
        <ecNumber evidence="12">3.4.24.-</ecNumber>
    </recommendedName>
</protein>
<reference evidence="14 15" key="1">
    <citation type="submission" date="2017-09" db="EMBL/GenBank/DDBJ databases">
        <title>Depth-based differentiation of microbial function through sediment-hosted aquifers and enrichment of novel symbionts in the deep terrestrial subsurface.</title>
        <authorList>
            <person name="Probst A.J."/>
            <person name="Ladd B."/>
            <person name="Jarett J.K."/>
            <person name="Geller-Mcgrath D.E."/>
            <person name="Sieber C.M."/>
            <person name="Emerson J.B."/>
            <person name="Anantharaman K."/>
            <person name="Thomas B.C."/>
            <person name="Malmstrom R."/>
            <person name="Stieglmeier M."/>
            <person name="Klingl A."/>
            <person name="Woyke T."/>
            <person name="Ryan C.M."/>
            <person name="Banfield J.F."/>
        </authorList>
    </citation>
    <scope>NUCLEOTIDE SEQUENCE [LARGE SCALE GENOMIC DNA]</scope>
    <source>
        <strain evidence="14">CG07_land_8_20_14_0_80_42_15</strain>
    </source>
</reference>
<evidence type="ECO:0000256" key="4">
    <source>
        <dbReference type="ARBA" id="ARBA00022670"/>
    </source>
</evidence>
<evidence type="ECO:0000259" key="13">
    <source>
        <dbReference type="Pfam" id="PF01435"/>
    </source>
</evidence>
<dbReference type="Gene3D" id="3.30.2010.10">
    <property type="entry name" value="Metalloproteases ('zincins'), catalytic domain"/>
    <property type="match status" value="1"/>
</dbReference>
<dbReference type="InterPro" id="IPR022919">
    <property type="entry name" value="Pept_M48_protease_HtpX"/>
</dbReference>
<keyword evidence="10 12" id="KW-0482">Metalloprotease</keyword>
<evidence type="ECO:0000256" key="11">
    <source>
        <dbReference type="ARBA" id="ARBA00023136"/>
    </source>
</evidence>
<dbReference type="GO" id="GO:0006508">
    <property type="term" value="P:proteolysis"/>
    <property type="evidence" value="ECO:0007669"/>
    <property type="project" value="UniProtKB-KW"/>
</dbReference>
<evidence type="ECO:0000256" key="1">
    <source>
        <dbReference type="ARBA" id="ARBA00004651"/>
    </source>
</evidence>
<keyword evidence="3 12" id="KW-1003">Cell membrane</keyword>
<keyword evidence="9 12" id="KW-1133">Transmembrane helix</keyword>
<accession>A0A2J0L5A9</accession>
<dbReference type="InterPro" id="IPR050083">
    <property type="entry name" value="HtpX_protease"/>
</dbReference>
<name>A0A2J0L5A9_9BACT</name>
<feature type="domain" description="Peptidase M48" evidence="13">
    <location>
        <begin position="65"/>
        <end position="279"/>
    </location>
</feature>
<feature type="binding site" evidence="12">
    <location>
        <position position="206"/>
    </location>
    <ligand>
        <name>Zn(2+)</name>
        <dbReference type="ChEBI" id="CHEBI:29105"/>
        <note>catalytic</note>
    </ligand>
</feature>
<evidence type="ECO:0000256" key="5">
    <source>
        <dbReference type="ARBA" id="ARBA00022692"/>
    </source>
</evidence>
<evidence type="ECO:0000256" key="10">
    <source>
        <dbReference type="ARBA" id="ARBA00023049"/>
    </source>
</evidence>
<dbReference type="GO" id="GO:0008270">
    <property type="term" value="F:zinc ion binding"/>
    <property type="evidence" value="ECO:0007669"/>
    <property type="project" value="UniProtKB-UniRule"/>
</dbReference>
<dbReference type="HAMAP" id="MF_00188">
    <property type="entry name" value="Pept_M48_protease_HtpX"/>
    <property type="match status" value="1"/>
</dbReference>
<sequence>MNYLKTGILLVVLTMLLVWIGGMIGGQQGMVTAFIFALLMNFGVYFFSDKIVLAMYRAQEIAEAKMPELYAIVRELTSEANIPMPKLYMVPQNAPNAFATGRNPKHAVVCVTSGIMDILSRDELKGVLAHELAHVKNRDTLIMTITASVAGAIMMIANMARWAAIFGTGGRDRNRGNSNLIGLLIVSILAPLAAMIIQLAISRTREYAADNRGARFAHSPYGLANALKKLDESTRYRSLNASPQTAHMFIVNPLRGEGVMNLFSTHPPIKERVRRLEGMSI</sequence>
<dbReference type="CDD" id="cd07336">
    <property type="entry name" value="M48B_HtpX_like"/>
    <property type="match status" value="1"/>
</dbReference>
<evidence type="ECO:0000256" key="12">
    <source>
        <dbReference type="HAMAP-Rule" id="MF_00188"/>
    </source>
</evidence>
<comment type="subcellular location">
    <subcellularLocation>
        <location evidence="1 12">Cell membrane</location>
        <topology evidence="1 12">Multi-pass membrane protein</topology>
    </subcellularLocation>
</comment>
<feature type="transmembrane region" description="Helical" evidence="12">
    <location>
        <begin position="180"/>
        <end position="201"/>
    </location>
</feature>
<evidence type="ECO:0000313" key="15">
    <source>
        <dbReference type="Proteomes" id="UP000230052"/>
    </source>
</evidence>
<evidence type="ECO:0000256" key="9">
    <source>
        <dbReference type="ARBA" id="ARBA00022989"/>
    </source>
</evidence>
<feature type="transmembrane region" description="Helical" evidence="12">
    <location>
        <begin position="141"/>
        <end position="160"/>
    </location>
</feature>
<dbReference type="PANTHER" id="PTHR43221:SF1">
    <property type="entry name" value="PROTEASE HTPX"/>
    <property type="match status" value="1"/>
</dbReference>
<evidence type="ECO:0000256" key="7">
    <source>
        <dbReference type="ARBA" id="ARBA00022801"/>
    </source>
</evidence>
<evidence type="ECO:0000313" key="14">
    <source>
        <dbReference type="EMBL" id="PIU41707.1"/>
    </source>
</evidence>
<gene>
    <name evidence="12" type="primary">htpX</name>
    <name evidence="14" type="ORF">COS99_03875</name>
</gene>
<dbReference type="PANTHER" id="PTHR43221">
    <property type="entry name" value="PROTEASE HTPX"/>
    <property type="match status" value="1"/>
</dbReference>
<dbReference type="GO" id="GO:0005886">
    <property type="term" value="C:plasma membrane"/>
    <property type="evidence" value="ECO:0007669"/>
    <property type="project" value="UniProtKB-SubCell"/>
</dbReference>
<dbReference type="InterPro" id="IPR001915">
    <property type="entry name" value="Peptidase_M48"/>
</dbReference>
<keyword evidence="7 12" id="KW-0378">Hydrolase</keyword>
<proteinExistence type="inferred from homology"/>
<evidence type="ECO:0000256" key="6">
    <source>
        <dbReference type="ARBA" id="ARBA00022723"/>
    </source>
</evidence>
<comment type="similarity">
    <text evidence="2 12">Belongs to the peptidase M48B family.</text>
</comment>
<feature type="active site" evidence="12">
    <location>
        <position position="131"/>
    </location>
</feature>
<dbReference type="Pfam" id="PF01435">
    <property type="entry name" value="Peptidase_M48"/>
    <property type="match status" value="1"/>
</dbReference>
<keyword evidence="5 12" id="KW-0812">Transmembrane</keyword>
<keyword evidence="8 12" id="KW-0862">Zinc</keyword>
<evidence type="ECO:0000256" key="8">
    <source>
        <dbReference type="ARBA" id="ARBA00022833"/>
    </source>
</evidence>
<dbReference type="AlphaFoldDB" id="A0A2J0L5A9"/>
<dbReference type="GO" id="GO:0004222">
    <property type="term" value="F:metalloendopeptidase activity"/>
    <property type="evidence" value="ECO:0007669"/>
    <property type="project" value="UniProtKB-UniRule"/>
</dbReference>
<dbReference type="NCBIfam" id="NF002826">
    <property type="entry name" value="PRK03001.1"/>
    <property type="match status" value="1"/>
</dbReference>